<keyword evidence="5" id="KW-1185">Reference proteome</keyword>
<dbReference type="PANTHER" id="PTHR24198">
    <property type="entry name" value="ANKYRIN REPEAT AND PROTEIN KINASE DOMAIN-CONTAINING PROTEIN"/>
    <property type="match status" value="1"/>
</dbReference>
<dbReference type="Pfam" id="PF13637">
    <property type="entry name" value="Ank_4"/>
    <property type="match status" value="1"/>
</dbReference>
<dbReference type="OrthoDB" id="9977361at2759"/>
<feature type="repeat" description="ANK" evidence="3">
    <location>
        <begin position="1"/>
        <end position="27"/>
    </location>
</feature>
<keyword evidence="1" id="KW-0677">Repeat</keyword>
<accession>A0A8B6CMK4</accession>
<sequence length="209" mass="22256">MLASRNGHVSTVKILLQNGAKADALNHAGDTPLIMAAMNNDTAIVQILIASEAETFASNKTTSSKGFDKIVTYLINQRASIDTANNNGDSPLMLASRNGHVSTVKILLENRAKVHASNHDGDTSLIMAAMNNDTAIVQILIASEAKTFASNKNSESSLILACLHNNLEVIKVLIDNGCSIESFEKKKKQTCLSVASFHGYGKIVAIYGA</sequence>
<comment type="caution">
    <text evidence="4">The sequence shown here is derived from an EMBL/GenBank/DDBJ whole genome shotgun (WGS) entry which is preliminary data.</text>
</comment>
<protein>
    <recommendedName>
        <fullName evidence="6">Ankyrin repeat protein</fullName>
    </recommendedName>
</protein>
<dbReference type="PROSITE" id="PS50297">
    <property type="entry name" value="ANK_REP_REGION"/>
    <property type="match status" value="2"/>
</dbReference>
<dbReference type="InterPro" id="IPR002110">
    <property type="entry name" value="Ankyrin_rpt"/>
</dbReference>
<evidence type="ECO:0000256" key="3">
    <source>
        <dbReference type="PROSITE-ProRule" id="PRU00023"/>
    </source>
</evidence>
<dbReference type="InterPro" id="IPR036770">
    <property type="entry name" value="Ankyrin_rpt-contain_sf"/>
</dbReference>
<feature type="repeat" description="ANK" evidence="3">
    <location>
        <begin position="28"/>
        <end position="60"/>
    </location>
</feature>
<dbReference type="SUPFAM" id="SSF48403">
    <property type="entry name" value="Ankyrin repeat"/>
    <property type="match status" value="1"/>
</dbReference>
<proteinExistence type="predicted"/>
<organism evidence="4 5">
    <name type="scientific">Mytilus galloprovincialis</name>
    <name type="common">Mediterranean mussel</name>
    <dbReference type="NCBI Taxonomy" id="29158"/>
    <lineage>
        <taxon>Eukaryota</taxon>
        <taxon>Metazoa</taxon>
        <taxon>Spiralia</taxon>
        <taxon>Lophotrochozoa</taxon>
        <taxon>Mollusca</taxon>
        <taxon>Bivalvia</taxon>
        <taxon>Autobranchia</taxon>
        <taxon>Pteriomorphia</taxon>
        <taxon>Mytilida</taxon>
        <taxon>Mytiloidea</taxon>
        <taxon>Mytilidae</taxon>
        <taxon>Mytilinae</taxon>
        <taxon>Mytilus</taxon>
    </lineage>
</organism>
<dbReference type="AlphaFoldDB" id="A0A8B6CMK4"/>
<evidence type="ECO:0000256" key="1">
    <source>
        <dbReference type="ARBA" id="ARBA00022737"/>
    </source>
</evidence>
<feature type="repeat" description="ANK" evidence="3">
    <location>
        <begin position="87"/>
        <end position="119"/>
    </location>
</feature>
<dbReference type="Pfam" id="PF12796">
    <property type="entry name" value="Ank_2"/>
    <property type="match status" value="1"/>
</dbReference>
<evidence type="ECO:0000256" key="2">
    <source>
        <dbReference type="ARBA" id="ARBA00023043"/>
    </source>
</evidence>
<evidence type="ECO:0008006" key="6">
    <source>
        <dbReference type="Google" id="ProtNLM"/>
    </source>
</evidence>
<dbReference type="Proteomes" id="UP000596742">
    <property type="component" value="Unassembled WGS sequence"/>
</dbReference>
<dbReference type="PANTHER" id="PTHR24198:SF194">
    <property type="entry name" value="INVERSIN-A"/>
    <property type="match status" value="1"/>
</dbReference>
<dbReference type="Gene3D" id="1.25.40.20">
    <property type="entry name" value="Ankyrin repeat-containing domain"/>
    <property type="match status" value="2"/>
</dbReference>
<name>A0A8B6CMK4_MYTGA</name>
<keyword evidence="2 3" id="KW-0040">ANK repeat</keyword>
<feature type="repeat" description="ANK" evidence="3">
    <location>
        <begin position="153"/>
        <end position="185"/>
    </location>
</feature>
<evidence type="ECO:0000313" key="5">
    <source>
        <dbReference type="Proteomes" id="UP000596742"/>
    </source>
</evidence>
<dbReference type="PROSITE" id="PS50088">
    <property type="entry name" value="ANK_REPEAT"/>
    <property type="match status" value="5"/>
</dbReference>
<reference evidence="4" key="1">
    <citation type="submission" date="2018-11" db="EMBL/GenBank/DDBJ databases">
        <authorList>
            <person name="Alioto T."/>
            <person name="Alioto T."/>
        </authorList>
    </citation>
    <scope>NUCLEOTIDE SEQUENCE</scope>
</reference>
<dbReference type="SMART" id="SM00248">
    <property type="entry name" value="ANK"/>
    <property type="match status" value="5"/>
</dbReference>
<dbReference type="Pfam" id="PF13606">
    <property type="entry name" value="Ank_3"/>
    <property type="match status" value="1"/>
</dbReference>
<feature type="repeat" description="ANK" evidence="3">
    <location>
        <begin position="120"/>
        <end position="152"/>
    </location>
</feature>
<evidence type="ECO:0000313" key="4">
    <source>
        <dbReference type="EMBL" id="VDI07447.1"/>
    </source>
</evidence>
<dbReference type="EMBL" id="UYJE01002052">
    <property type="protein sequence ID" value="VDI07447.1"/>
    <property type="molecule type" value="Genomic_DNA"/>
</dbReference>
<gene>
    <name evidence="4" type="ORF">MGAL_10B053498</name>
</gene>